<dbReference type="InterPro" id="IPR029063">
    <property type="entry name" value="SAM-dependent_MTases_sf"/>
</dbReference>
<dbReference type="PANTHER" id="PTHR45445">
    <property type="match status" value="1"/>
</dbReference>
<dbReference type="GO" id="GO:0032259">
    <property type="term" value="P:methylation"/>
    <property type="evidence" value="ECO:0007669"/>
    <property type="project" value="UniProtKB-KW"/>
</dbReference>
<dbReference type="Pfam" id="PF08241">
    <property type="entry name" value="Methyltransf_11"/>
    <property type="match status" value="1"/>
</dbReference>
<keyword evidence="2" id="KW-0808">Transferase</keyword>
<name>A0ABT7PEF3_9BACT</name>
<reference evidence="2 3" key="1">
    <citation type="submission" date="2023-06" db="EMBL/GenBank/DDBJ databases">
        <title>Roseiconus lacunae JC819 isolated from Gulf of Mannar region, Tamil Nadu.</title>
        <authorList>
            <person name="Pk S."/>
            <person name="Ch S."/>
            <person name="Ch V.R."/>
        </authorList>
    </citation>
    <scope>NUCLEOTIDE SEQUENCE [LARGE SCALE GENOMIC DNA]</scope>
    <source>
        <strain evidence="2 3">JC819</strain>
    </source>
</reference>
<dbReference type="SUPFAM" id="SSF158997">
    <property type="entry name" value="Trm112p-like"/>
    <property type="match status" value="1"/>
</dbReference>
<dbReference type="EMBL" id="JASZZN010000003">
    <property type="protein sequence ID" value="MDM4014723.1"/>
    <property type="molecule type" value="Genomic_DNA"/>
</dbReference>
<dbReference type="PANTHER" id="PTHR45445:SF2">
    <property type="entry name" value="METHYLTRANSFERASE TYPE 11 DOMAIN-CONTAINING PROTEIN"/>
    <property type="match status" value="1"/>
</dbReference>
<sequence length="361" mass="40506">MRYELFETVRPRCPVCNTEQLDSVLKLASIDQQESDQVIEGRLECPNERCRREYPIIDGIPLIIRDLRHYLQNNASQLCMRSDLSTTTGSMLGDCLGPSSSFNTMRQQLSSYIWDHYGEFDPEEICNDHAPKPGALARLLNDTLESAELNPVGSGPILDLGCGVGRTTFELAARFNRPTLGIDLHFPMLQVASHLTRSSELRYARRSVGLVYQDRRFQVPFRRNAAVDFWACDATALPFARGLFSAAISFNVLDCVHSPIEMLMSLGAVLGEGAKCIVSSPYDWSESATTIESWLGGHSQRGIDHGSSELVVRRLLEEGSPDRIPGLKLLSDANHPWQVRLHDRSYVNYQTHVCVIEKIDH</sequence>
<evidence type="ECO:0000313" key="3">
    <source>
        <dbReference type="Proteomes" id="UP001239462"/>
    </source>
</evidence>
<protein>
    <submittedName>
        <fullName evidence="2">Methyltransferase domain-containing protein</fullName>
    </submittedName>
</protein>
<dbReference type="SUPFAM" id="SSF53335">
    <property type="entry name" value="S-adenosyl-L-methionine-dependent methyltransferases"/>
    <property type="match status" value="1"/>
</dbReference>
<dbReference type="RefSeq" id="WP_230780594.1">
    <property type="nucleotide sequence ID" value="NZ_CP141221.1"/>
</dbReference>
<gene>
    <name evidence="2" type="ORF">QTN89_04720</name>
</gene>
<feature type="domain" description="Methyltransferase type 11" evidence="1">
    <location>
        <begin position="158"/>
        <end position="277"/>
    </location>
</feature>
<dbReference type="CDD" id="cd02440">
    <property type="entry name" value="AdoMet_MTases"/>
    <property type="match status" value="1"/>
</dbReference>
<keyword evidence="2" id="KW-0489">Methyltransferase</keyword>
<accession>A0ABT7PEF3</accession>
<comment type="caution">
    <text evidence="2">The sequence shown here is derived from an EMBL/GenBank/DDBJ whole genome shotgun (WGS) entry which is preliminary data.</text>
</comment>
<evidence type="ECO:0000259" key="1">
    <source>
        <dbReference type="Pfam" id="PF08241"/>
    </source>
</evidence>
<keyword evidence="3" id="KW-1185">Reference proteome</keyword>
<proteinExistence type="predicted"/>
<dbReference type="Proteomes" id="UP001239462">
    <property type="component" value="Unassembled WGS sequence"/>
</dbReference>
<evidence type="ECO:0000313" key="2">
    <source>
        <dbReference type="EMBL" id="MDM4014723.1"/>
    </source>
</evidence>
<dbReference type="Gene3D" id="2.20.25.10">
    <property type="match status" value="1"/>
</dbReference>
<organism evidence="2 3">
    <name type="scientific">Roseiconus lacunae</name>
    <dbReference type="NCBI Taxonomy" id="2605694"/>
    <lineage>
        <taxon>Bacteria</taxon>
        <taxon>Pseudomonadati</taxon>
        <taxon>Planctomycetota</taxon>
        <taxon>Planctomycetia</taxon>
        <taxon>Pirellulales</taxon>
        <taxon>Pirellulaceae</taxon>
        <taxon>Roseiconus</taxon>
    </lineage>
</organism>
<dbReference type="GO" id="GO:0008168">
    <property type="term" value="F:methyltransferase activity"/>
    <property type="evidence" value="ECO:0007669"/>
    <property type="project" value="UniProtKB-KW"/>
</dbReference>
<dbReference type="InterPro" id="IPR013216">
    <property type="entry name" value="Methyltransf_11"/>
</dbReference>
<dbReference type="Gene3D" id="3.40.50.150">
    <property type="entry name" value="Vaccinia Virus protein VP39"/>
    <property type="match status" value="1"/>
</dbReference>